<name>A0A5E7YLP3_9SPHN</name>
<organism evidence="1 2">
    <name type="scientific">Sphingomonas aurantiaca</name>
    <dbReference type="NCBI Taxonomy" id="185949"/>
    <lineage>
        <taxon>Bacteria</taxon>
        <taxon>Pseudomonadati</taxon>
        <taxon>Pseudomonadota</taxon>
        <taxon>Alphaproteobacteria</taxon>
        <taxon>Sphingomonadales</taxon>
        <taxon>Sphingomonadaceae</taxon>
        <taxon>Sphingomonas</taxon>
    </lineage>
</organism>
<dbReference type="EMBL" id="CABVLI010000033">
    <property type="protein sequence ID" value="VVT07457.1"/>
    <property type="molecule type" value="Genomic_DNA"/>
</dbReference>
<proteinExistence type="predicted"/>
<dbReference type="Proteomes" id="UP000326857">
    <property type="component" value="Unassembled WGS sequence"/>
</dbReference>
<evidence type="ECO:0000313" key="2">
    <source>
        <dbReference type="Proteomes" id="UP000326857"/>
    </source>
</evidence>
<dbReference type="AlphaFoldDB" id="A0A5E7YLP3"/>
<sequence>MTRVRLGRASPWRLEIAAFLWDVGLRWLVRGKVARMKCALRPERDAYKIICVGLESCAPKTHFRPFTDLAAAPETCHSFM</sequence>
<gene>
    <name evidence="1" type="ORF">SPHINGO391_390052</name>
</gene>
<protein>
    <submittedName>
        <fullName evidence="1">Uncharacterized protein</fullName>
    </submittedName>
</protein>
<reference evidence="1 2" key="1">
    <citation type="submission" date="2019-09" db="EMBL/GenBank/DDBJ databases">
        <authorList>
            <person name="Dittami M. S."/>
        </authorList>
    </citation>
    <scope>NUCLEOTIDE SEQUENCE [LARGE SCALE GENOMIC DNA]</scope>
    <source>
        <strain evidence="1">SPHINGO391</strain>
    </source>
</reference>
<evidence type="ECO:0000313" key="1">
    <source>
        <dbReference type="EMBL" id="VVT07457.1"/>
    </source>
</evidence>
<accession>A0A5E7YLP3</accession>